<proteinExistence type="inferred from homology"/>
<dbReference type="PANTHER" id="PTHR31459:SF2">
    <property type="entry name" value="OS03G0843300 PROTEIN"/>
    <property type="match status" value="1"/>
</dbReference>
<dbReference type="RefSeq" id="WP_368374641.1">
    <property type="nucleotide sequence ID" value="NZ_JBFRYB010000001.1"/>
</dbReference>
<name>A0ABV3TTB2_9GAMM</name>
<comment type="similarity">
    <text evidence="1">Belongs to the LEA type 2 family.</text>
</comment>
<sequence>MIKTLYRSGIVFLAVLALAACAAFNPIEKPKVSITNIQMAPVIGFQQKLLVGLQLDNPNGFTINLARLRYTLELQGQSLAGGSLNEAISLPANGQTQLVVPVEVNLLSGIGVLSKILGGMQSDLDYKLSLTAAVSNFGLGDITIDKVGKVGIGTTAP</sequence>
<dbReference type="InterPro" id="IPR004864">
    <property type="entry name" value="LEA_2"/>
</dbReference>
<dbReference type="Gene3D" id="2.60.40.1820">
    <property type="match status" value="1"/>
</dbReference>
<keyword evidence="5" id="KW-1185">Reference proteome</keyword>
<accession>A0ABV3TTB2</accession>
<dbReference type="SMART" id="SM00769">
    <property type="entry name" value="WHy"/>
    <property type="match status" value="1"/>
</dbReference>
<feature type="domain" description="Water stress and hypersensitive response" evidence="3">
    <location>
        <begin position="32"/>
        <end position="151"/>
    </location>
</feature>
<dbReference type="InterPro" id="IPR013990">
    <property type="entry name" value="WHy-dom"/>
</dbReference>
<dbReference type="EMBL" id="JBFRYB010000001">
    <property type="protein sequence ID" value="MEX1664520.1"/>
    <property type="molecule type" value="Genomic_DNA"/>
</dbReference>
<evidence type="ECO:0000256" key="1">
    <source>
        <dbReference type="ARBA" id="ARBA00005960"/>
    </source>
</evidence>
<reference evidence="4 5" key="1">
    <citation type="journal article" date="2011" name="Int. J. Syst. Evol. Microbiol.">
        <title>Zhongshania antarctica gen. nov., sp. nov. and Zhongshania guokunii sp. nov., gammaproteobacteria respectively isolated from coastal attached (fast) ice and surface seawater of the Antarctic.</title>
        <authorList>
            <person name="Li H.J."/>
            <person name="Zhang X.Y."/>
            <person name="Chen C.X."/>
            <person name="Zhang Y.J."/>
            <person name="Gao Z.M."/>
            <person name="Yu Y."/>
            <person name="Chen X.L."/>
            <person name="Chen B."/>
            <person name="Zhang Y.Z."/>
        </authorList>
    </citation>
    <scope>NUCLEOTIDE SEQUENCE [LARGE SCALE GENOMIC DNA]</scope>
    <source>
        <strain evidence="4 5">R06B22</strain>
    </source>
</reference>
<protein>
    <submittedName>
        <fullName evidence="4">LEA type 2 family protein</fullName>
    </submittedName>
</protein>
<keyword evidence="2" id="KW-0732">Signal</keyword>
<dbReference type="PROSITE" id="PS51257">
    <property type="entry name" value="PROKAR_LIPOPROTEIN"/>
    <property type="match status" value="1"/>
</dbReference>
<dbReference type="SUPFAM" id="SSF117070">
    <property type="entry name" value="LEA14-like"/>
    <property type="match status" value="1"/>
</dbReference>
<dbReference type="PANTHER" id="PTHR31459">
    <property type="match status" value="1"/>
</dbReference>
<evidence type="ECO:0000313" key="5">
    <source>
        <dbReference type="Proteomes" id="UP001557484"/>
    </source>
</evidence>
<dbReference type="Proteomes" id="UP001557484">
    <property type="component" value="Unassembled WGS sequence"/>
</dbReference>
<feature type="signal peptide" evidence="2">
    <location>
        <begin position="1"/>
        <end position="22"/>
    </location>
</feature>
<evidence type="ECO:0000256" key="2">
    <source>
        <dbReference type="SAM" id="SignalP"/>
    </source>
</evidence>
<organism evidence="4 5">
    <name type="scientific">Zhongshania arctica</name>
    <dbReference type="NCBI Taxonomy" id="3238302"/>
    <lineage>
        <taxon>Bacteria</taxon>
        <taxon>Pseudomonadati</taxon>
        <taxon>Pseudomonadota</taxon>
        <taxon>Gammaproteobacteria</taxon>
        <taxon>Cellvibrionales</taxon>
        <taxon>Spongiibacteraceae</taxon>
        <taxon>Zhongshania</taxon>
    </lineage>
</organism>
<feature type="chain" id="PRO_5046947716" evidence="2">
    <location>
        <begin position="23"/>
        <end position="157"/>
    </location>
</feature>
<dbReference type="InterPro" id="IPR045043">
    <property type="entry name" value="Lea14-like"/>
</dbReference>
<gene>
    <name evidence="4" type="ORF">AB4875_03410</name>
</gene>
<dbReference type="Pfam" id="PF03168">
    <property type="entry name" value="LEA_2"/>
    <property type="match status" value="1"/>
</dbReference>
<evidence type="ECO:0000313" key="4">
    <source>
        <dbReference type="EMBL" id="MEX1664520.1"/>
    </source>
</evidence>
<evidence type="ECO:0000259" key="3">
    <source>
        <dbReference type="SMART" id="SM00769"/>
    </source>
</evidence>
<comment type="caution">
    <text evidence="4">The sequence shown here is derived from an EMBL/GenBank/DDBJ whole genome shotgun (WGS) entry which is preliminary data.</text>
</comment>